<evidence type="ECO:0000259" key="3">
    <source>
        <dbReference type="Pfam" id="PF03330"/>
    </source>
</evidence>
<evidence type="ECO:0000256" key="1">
    <source>
        <dbReference type="ARBA" id="ARBA00022729"/>
    </source>
</evidence>
<dbReference type="SUPFAM" id="SSF49590">
    <property type="entry name" value="PHL pollen allergen"/>
    <property type="match status" value="1"/>
</dbReference>
<evidence type="ECO:0000313" key="5">
    <source>
        <dbReference type="EMBL" id="NYD86591.1"/>
    </source>
</evidence>
<dbReference type="SUPFAM" id="SSF50685">
    <property type="entry name" value="Barwin-like endoglucanases"/>
    <property type="match status" value="1"/>
</dbReference>
<keyword evidence="7" id="KW-1185">Reference proteome</keyword>
<dbReference type="Gene3D" id="2.40.40.10">
    <property type="entry name" value="RlpA-like domain"/>
    <property type="match status" value="1"/>
</dbReference>
<dbReference type="Gene3D" id="2.60.40.760">
    <property type="entry name" value="Expansin, cellulose-binding-like domain"/>
    <property type="match status" value="1"/>
</dbReference>
<dbReference type="Pfam" id="PF03330">
    <property type="entry name" value="DPBB_1"/>
    <property type="match status" value="1"/>
</dbReference>
<dbReference type="RefSeq" id="WP_140458190.1">
    <property type="nucleotide sequence ID" value="NZ_BAABFI010000001.1"/>
</dbReference>
<dbReference type="Proteomes" id="UP000577956">
    <property type="component" value="Unassembled WGS sequence"/>
</dbReference>
<dbReference type="NCBIfam" id="NF041144">
    <property type="entry name" value="expansin_EXLX1"/>
    <property type="match status" value="1"/>
</dbReference>
<name>A0A7Y9FFV3_9CELL</name>
<evidence type="ECO:0000313" key="6">
    <source>
        <dbReference type="Proteomes" id="UP000577956"/>
    </source>
</evidence>
<dbReference type="InterPro" id="IPR036749">
    <property type="entry name" value="Expansin_CBD_sf"/>
</dbReference>
<comment type="caution">
    <text evidence="5">The sequence shown here is derived from an EMBL/GenBank/DDBJ whole genome shotgun (WGS) entry which is preliminary data.</text>
</comment>
<dbReference type="InterPro" id="IPR007117">
    <property type="entry name" value="Expansin_CBD"/>
</dbReference>
<evidence type="ECO:0000313" key="7">
    <source>
        <dbReference type="Proteomes" id="UP000618382"/>
    </source>
</evidence>
<keyword evidence="1" id="KW-0732">Signal</keyword>
<dbReference type="InterPro" id="IPR051477">
    <property type="entry name" value="Expansin_CellWall"/>
</dbReference>
<dbReference type="InterPro" id="IPR049818">
    <property type="entry name" value="Expansin_EXLX1-like"/>
</dbReference>
<dbReference type="PANTHER" id="PTHR31836:SF21">
    <property type="entry name" value="EXPANSIN-LIKE PROTEIN 7"/>
    <property type="match status" value="1"/>
</dbReference>
<evidence type="ECO:0000313" key="4">
    <source>
        <dbReference type="EMBL" id="GIG32519.1"/>
    </source>
</evidence>
<organism evidence="5 6">
    <name type="scientific">Cellulomonas oligotrophica</name>
    <dbReference type="NCBI Taxonomy" id="931536"/>
    <lineage>
        <taxon>Bacteria</taxon>
        <taxon>Bacillati</taxon>
        <taxon>Actinomycetota</taxon>
        <taxon>Actinomycetes</taxon>
        <taxon>Micrococcales</taxon>
        <taxon>Cellulomonadaceae</taxon>
        <taxon>Cellulomonas</taxon>
    </lineage>
</organism>
<dbReference type="Pfam" id="PF01357">
    <property type="entry name" value="Expansin_C"/>
    <property type="match status" value="1"/>
</dbReference>
<protein>
    <submittedName>
        <fullName evidence="5">Expansin (Peptidoglycan-binding protein)</fullName>
    </submittedName>
</protein>
<dbReference type="AlphaFoldDB" id="A0A7Y9FFV3"/>
<dbReference type="PANTHER" id="PTHR31836">
    <property type="match status" value="1"/>
</dbReference>
<feature type="domain" description="Expansin-like CBD" evidence="2">
    <location>
        <begin position="90"/>
        <end position="161"/>
    </location>
</feature>
<dbReference type="Proteomes" id="UP000618382">
    <property type="component" value="Unassembled WGS sequence"/>
</dbReference>
<reference evidence="5 6" key="1">
    <citation type="submission" date="2020-07" db="EMBL/GenBank/DDBJ databases">
        <title>Sequencing the genomes of 1000 actinobacteria strains.</title>
        <authorList>
            <person name="Klenk H.-P."/>
        </authorList>
    </citation>
    <scope>NUCLEOTIDE SEQUENCE [LARGE SCALE GENOMIC DNA]</scope>
    <source>
        <strain evidence="5 6">DSM 24482</strain>
    </source>
</reference>
<sequence>MHALTFPANGYTAAAGPALFDEGRGCGSWVEVTGARGTVLVKIDNLCPECDAGHLDLSTEAFAAVDDPAKGVVLIVSRVVRDPPVADGLAFKVKDGSSPWWLGLHVDNVGNAVASVEVADGEGPFRPLTRQSWGWTLESSPGAGPYRVRVTDVHGRSAVADGLTLSPGVLQPTTVRLY</sequence>
<evidence type="ECO:0000259" key="2">
    <source>
        <dbReference type="Pfam" id="PF01357"/>
    </source>
</evidence>
<feature type="domain" description="RlpA-like protein double-psi beta-barrel" evidence="3">
    <location>
        <begin position="29"/>
        <end position="74"/>
    </location>
</feature>
<gene>
    <name evidence="5" type="ORF">BKA21_002140</name>
    <name evidence="4" type="ORF">Col01nite_16780</name>
</gene>
<reference evidence="4 7" key="2">
    <citation type="submission" date="2021-01" db="EMBL/GenBank/DDBJ databases">
        <title>Whole genome shotgun sequence of Cellulomonas oligotrophica NBRC 109435.</title>
        <authorList>
            <person name="Komaki H."/>
            <person name="Tamura T."/>
        </authorList>
    </citation>
    <scope>NUCLEOTIDE SEQUENCE [LARGE SCALE GENOMIC DNA]</scope>
    <source>
        <strain evidence="4 7">NBRC 109435</strain>
    </source>
</reference>
<dbReference type="EMBL" id="JACCBK010000001">
    <property type="protein sequence ID" value="NYD86591.1"/>
    <property type="molecule type" value="Genomic_DNA"/>
</dbReference>
<accession>A0A7Y9FFV3</accession>
<dbReference type="EMBL" id="BONN01000004">
    <property type="protein sequence ID" value="GIG32519.1"/>
    <property type="molecule type" value="Genomic_DNA"/>
</dbReference>
<proteinExistence type="predicted"/>
<dbReference type="InterPro" id="IPR036908">
    <property type="entry name" value="RlpA-like_sf"/>
</dbReference>
<dbReference type="InterPro" id="IPR009009">
    <property type="entry name" value="RlpA-like_DPBB"/>
</dbReference>